<organism evidence="1">
    <name type="scientific">marine metagenome</name>
    <dbReference type="NCBI Taxonomy" id="408172"/>
    <lineage>
        <taxon>unclassified sequences</taxon>
        <taxon>metagenomes</taxon>
        <taxon>ecological metagenomes</taxon>
    </lineage>
</organism>
<evidence type="ECO:0000313" key="1">
    <source>
        <dbReference type="EMBL" id="SVA61341.1"/>
    </source>
</evidence>
<reference evidence="1" key="1">
    <citation type="submission" date="2018-05" db="EMBL/GenBank/DDBJ databases">
        <authorList>
            <person name="Lanie J.A."/>
            <person name="Ng W.-L."/>
            <person name="Kazmierczak K.M."/>
            <person name="Andrzejewski T.M."/>
            <person name="Davidsen T.M."/>
            <person name="Wayne K.J."/>
            <person name="Tettelin H."/>
            <person name="Glass J.I."/>
            <person name="Rusch D."/>
            <person name="Podicherti R."/>
            <person name="Tsui H.-C.T."/>
            <person name="Winkler M.E."/>
        </authorList>
    </citation>
    <scope>NUCLEOTIDE SEQUENCE</scope>
</reference>
<protein>
    <submittedName>
        <fullName evidence="1">Uncharacterized protein</fullName>
    </submittedName>
</protein>
<accession>A0A381XA32</accession>
<sequence length="27" mass="3048">MIFSFLVYIIANISSIIVKFKVGIDSE</sequence>
<proteinExistence type="predicted"/>
<dbReference type="AlphaFoldDB" id="A0A381XA32"/>
<name>A0A381XA32_9ZZZZ</name>
<gene>
    <name evidence="1" type="ORF">METZ01_LOCUS114195</name>
</gene>
<dbReference type="EMBL" id="UINC01014372">
    <property type="protein sequence ID" value="SVA61341.1"/>
    <property type="molecule type" value="Genomic_DNA"/>
</dbReference>